<sequence length="80" mass="8818">MAVTDLQLALLRNELRALEESHRDLLLAPSRLMDADVWVGPSARRFEREVEGHHRALRSALSRAVAELQAVGPLLPSAAP</sequence>
<keyword evidence="3" id="KW-1185">Reference proteome</keyword>
<evidence type="ECO:0000256" key="1">
    <source>
        <dbReference type="SAM" id="Coils"/>
    </source>
</evidence>
<protein>
    <submittedName>
        <fullName evidence="2">Uncharacterized protein</fullName>
    </submittedName>
</protein>
<gene>
    <name evidence="2" type="ORF">GCM10010468_12030</name>
</gene>
<proteinExistence type="predicted"/>
<name>A0ABP6Q1A8_9ACTN</name>
<evidence type="ECO:0000313" key="2">
    <source>
        <dbReference type="EMBL" id="GAA3199707.1"/>
    </source>
</evidence>
<organism evidence="2 3">
    <name type="scientific">Actinocorallia longicatena</name>
    <dbReference type="NCBI Taxonomy" id="111803"/>
    <lineage>
        <taxon>Bacteria</taxon>
        <taxon>Bacillati</taxon>
        <taxon>Actinomycetota</taxon>
        <taxon>Actinomycetes</taxon>
        <taxon>Streptosporangiales</taxon>
        <taxon>Thermomonosporaceae</taxon>
        <taxon>Actinocorallia</taxon>
    </lineage>
</organism>
<comment type="caution">
    <text evidence="2">The sequence shown here is derived from an EMBL/GenBank/DDBJ whole genome shotgun (WGS) entry which is preliminary data.</text>
</comment>
<reference evidence="3" key="1">
    <citation type="journal article" date="2019" name="Int. J. Syst. Evol. Microbiol.">
        <title>The Global Catalogue of Microorganisms (GCM) 10K type strain sequencing project: providing services to taxonomists for standard genome sequencing and annotation.</title>
        <authorList>
            <consortium name="The Broad Institute Genomics Platform"/>
            <consortium name="The Broad Institute Genome Sequencing Center for Infectious Disease"/>
            <person name="Wu L."/>
            <person name="Ma J."/>
        </authorList>
    </citation>
    <scope>NUCLEOTIDE SEQUENCE [LARGE SCALE GENOMIC DNA]</scope>
    <source>
        <strain evidence="3">JCM 9377</strain>
    </source>
</reference>
<dbReference type="EMBL" id="BAAAUV010000003">
    <property type="protein sequence ID" value="GAA3199707.1"/>
    <property type="molecule type" value="Genomic_DNA"/>
</dbReference>
<feature type="coiled-coil region" evidence="1">
    <location>
        <begin position="1"/>
        <end position="28"/>
    </location>
</feature>
<keyword evidence="1" id="KW-0175">Coiled coil</keyword>
<dbReference type="Proteomes" id="UP001501237">
    <property type="component" value="Unassembled WGS sequence"/>
</dbReference>
<accession>A0ABP6Q1A8</accession>
<evidence type="ECO:0000313" key="3">
    <source>
        <dbReference type="Proteomes" id="UP001501237"/>
    </source>
</evidence>
<dbReference type="RefSeq" id="WP_344823062.1">
    <property type="nucleotide sequence ID" value="NZ_BAAAUV010000003.1"/>
</dbReference>